<dbReference type="Proteomes" id="UP000235672">
    <property type="component" value="Unassembled WGS sequence"/>
</dbReference>
<organism evidence="3 4">
    <name type="scientific">Hyaloscypha hepaticicola</name>
    <dbReference type="NCBI Taxonomy" id="2082293"/>
    <lineage>
        <taxon>Eukaryota</taxon>
        <taxon>Fungi</taxon>
        <taxon>Dikarya</taxon>
        <taxon>Ascomycota</taxon>
        <taxon>Pezizomycotina</taxon>
        <taxon>Leotiomycetes</taxon>
        <taxon>Helotiales</taxon>
        <taxon>Hyaloscyphaceae</taxon>
        <taxon>Hyaloscypha</taxon>
    </lineage>
</organism>
<evidence type="ECO:0000313" key="3">
    <source>
        <dbReference type="EMBL" id="PMD19013.1"/>
    </source>
</evidence>
<accession>A0A2J6PYA8</accession>
<dbReference type="OrthoDB" id="674604at2759"/>
<dbReference type="Pfam" id="PF24883">
    <property type="entry name" value="NPHP3_N"/>
    <property type="match status" value="1"/>
</dbReference>
<protein>
    <recommendedName>
        <fullName evidence="2">Nephrocystin 3-like N-terminal domain-containing protein</fullName>
    </recommendedName>
</protein>
<feature type="domain" description="Nephrocystin 3-like N-terminal" evidence="2">
    <location>
        <begin position="100"/>
        <end position="213"/>
    </location>
</feature>
<evidence type="ECO:0000313" key="4">
    <source>
        <dbReference type="Proteomes" id="UP000235672"/>
    </source>
</evidence>
<proteinExistence type="predicted"/>
<keyword evidence="4" id="KW-1185">Reference proteome</keyword>
<sequence length="235" mass="25867">MAWVLVNPPLAVKSSMHSSFYGKRSGRSTSRLNKPDTVEFEIGFTEDEAAFLTPSLLQVGVAKPYAQQIDFSLLCPHGIEMRGLDLLDAYFRRQTYPTPLFFARGGGDVGNAGKFVTSIAIQLASGVSAVRQHVSNAVSEHSDITSLSFRDQWQMLVLTPLSKLEDNNRNTSYILVVDALDECDDDRNIGIILQLLADARALKAAQLRVLLTSNVRPWMTRSTMGTLTSSNLDSV</sequence>
<dbReference type="AlphaFoldDB" id="A0A2J6PYA8"/>
<evidence type="ECO:0000256" key="1">
    <source>
        <dbReference type="ARBA" id="ARBA00022737"/>
    </source>
</evidence>
<evidence type="ECO:0000259" key="2">
    <source>
        <dbReference type="Pfam" id="PF24883"/>
    </source>
</evidence>
<gene>
    <name evidence="3" type="ORF">NA56DRAFT_706057</name>
</gene>
<dbReference type="STRING" id="1745343.A0A2J6PYA8"/>
<dbReference type="InterPro" id="IPR056884">
    <property type="entry name" value="NPHP3-like_N"/>
</dbReference>
<dbReference type="EMBL" id="KZ613491">
    <property type="protein sequence ID" value="PMD19013.1"/>
    <property type="molecule type" value="Genomic_DNA"/>
</dbReference>
<name>A0A2J6PYA8_9HELO</name>
<keyword evidence="1" id="KW-0677">Repeat</keyword>
<reference evidence="3 4" key="1">
    <citation type="submission" date="2016-05" db="EMBL/GenBank/DDBJ databases">
        <title>A degradative enzymes factory behind the ericoid mycorrhizal symbiosis.</title>
        <authorList>
            <consortium name="DOE Joint Genome Institute"/>
            <person name="Martino E."/>
            <person name="Morin E."/>
            <person name="Grelet G."/>
            <person name="Kuo A."/>
            <person name="Kohler A."/>
            <person name="Daghino S."/>
            <person name="Barry K."/>
            <person name="Choi C."/>
            <person name="Cichocki N."/>
            <person name="Clum A."/>
            <person name="Copeland A."/>
            <person name="Hainaut M."/>
            <person name="Haridas S."/>
            <person name="Labutti K."/>
            <person name="Lindquist E."/>
            <person name="Lipzen A."/>
            <person name="Khouja H.-R."/>
            <person name="Murat C."/>
            <person name="Ohm R."/>
            <person name="Olson A."/>
            <person name="Spatafora J."/>
            <person name="Veneault-Fourrey C."/>
            <person name="Henrissat B."/>
            <person name="Grigoriev I."/>
            <person name="Martin F."/>
            <person name="Perotto S."/>
        </authorList>
    </citation>
    <scope>NUCLEOTIDE SEQUENCE [LARGE SCALE GENOMIC DNA]</scope>
    <source>
        <strain evidence="3 4">UAMH 7357</strain>
    </source>
</reference>